<accession>A0A4Y2AKW2</accession>
<comment type="caution">
    <text evidence="1">The sequence shown here is derived from an EMBL/GenBank/DDBJ whole genome shotgun (WGS) entry which is preliminary data.</text>
</comment>
<evidence type="ECO:0000313" key="1">
    <source>
        <dbReference type="EMBL" id="GBL80350.1"/>
    </source>
</evidence>
<reference evidence="1 2" key="1">
    <citation type="journal article" date="2019" name="Sci. Rep.">
        <title>Orb-weaving spider Araneus ventricosus genome elucidates the spidroin gene catalogue.</title>
        <authorList>
            <person name="Kono N."/>
            <person name="Nakamura H."/>
            <person name="Ohtoshi R."/>
            <person name="Moran D.A.P."/>
            <person name="Shinohara A."/>
            <person name="Yoshida Y."/>
            <person name="Fujiwara M."/>
            <person name="Mori M."/>
            <person name="Tomita M."/>
            <person name="Arakawa K."/>
        </authorList>
    </citation>
    <scope>NUCLEOTIDE SEQUENCE [LARGE SCALE GENOMIC DNA]</scope>
</reference>
<keyword evidence="2" id="KW-1185">Reference proteome</keyword>
<gene>
    <name evidence="1" type="ORF">AVEN_92260_1</name>
</gene>
<sequence length="122" mass="13790">METISVLQYRSVFSIDNDWKSHCMGGSEILSLCSILRYESTGEFVGYANTQTLNWRICISHIELRTVTGQVTYALVSGTFSEKDYSLLIIRSLHVCIGSYRTMDLSRELHESGKNGTVVEQL</sequence>
<name>A0A4Y2AKW2_ARAVE</name>
<proteinExistence type="predicted"/>
<dbReference type="AlphaFoldDB" id="A0A4Y2AKW2"/>
<evidence type="ECO:0000313" key="2">
    <source>
        <dbReference type="Proteomes" id="UP000499080"/>
    </source>
</evidence>
<organism evidence="1 2">
    <name type="scientific">Araneus ventricosus</name>
    <name type="common">Orbweaver spider</name>
    <name type="synonym">Epeira ventricosa</name>
    <dbReference type="NCBI Taxonomy" id="182803"/>
    <lineage>
        <taxon>Eukaryota</taxon>
        <taxon>Metazoa</taxon>
        <taxon>Ecdysozoa</taxon>
        <taxon>Arthropoda</taxon>
        <taxon>Chelicerata</taxon>
        <taxon>Arachnida</taxon>
        <taxon>Araneae</taxon>
        <taxon>Araneomorphae</taxon>
        <taxon>Entelegynae</taxon>
        <taxon>Araneoidea</taxon>
        <taxon>Araneidae</taxon>
        <taxon>Araneus</taxon>
    </lineage>
</organism>
<dbReference type="EMBL" id="BGPR01000021">
    <property type="protein sequence ID" value="GBL80350.1"/>
    <property type="molecule type" value="Genomic_DNA"/>
</dbReference>
<dbReference type="Proteomes" id="UP000499080">
    <property type="component" value="Unassembled WGS sequence"/>
</dbReference>
<protein>
    <submittedName>
        <fullName evidence="1">Uncharacterized protein</fullName>
    </submittedName>
</protein>